<name>A0A1N7SP39_9BURK</name>
<evidence type="ECO:0000313" key="1">
    <source>
        <dbReference type="EMBL" id="SIT49147.1"/>
    </source>
</evidence>
<dbReference type="Proteomes" id="UP000187012">
    <property type="component" value="Unassembled WGS sequence"/>
</dbReference>
<keyword evidence="2" id="KW-1185">Reference proteome</keyword>
<accession>A0A1N7SP39</accession>
<dbReference type="STRING" id="1247936.BN2475_1270003"/>
<protein>
    <submittedName>
        <fullName evidence="1">Uncharacterized protein</fullName>
    </submittedName>
</protein>
<dbReference type="EMBL" id="CYGX02000127">
    <property type="protein sequence ID" value="SIT49147.1"/>
    <property type="molecule type" value="Genomic_DNA"/>
</dbReference>
<gene>
    <name evidence="1" type="ORF">BN2475_1270003</name>
</gene>
<proteinExistence type="predicted"/>
<reference evidence="1 2" key="1">
    <citation type="submission" date="2016-12" db="EMBL/GenBank/DDBJ databases">
        <authorList>
            <person name="Song W.-J."/>
            <person name="Kurnit D.M."/>
        </authorList>
    </citation>
    <scope>NUCLEOTIDE SEQUENCE [LARGE SCALE GENOMIC DNA]</scope>
    <source>
        <strain evidence="1 2">STM7296</strain>
    </source>
</reference>
<dbReference type="AlphaFoldDB" id="A0A1N7SP39"/>
<evidence type="ECO:0000313" key="2">
    <source>
        <dbReference type="Proteomes" id="UP000187012"/>
    </source>
</evidence>
<organism evidence="1 2">
    <name type="scientific">Paraburkholderia ribeironis</name>
    <dbReference type="NCBI Taxonomy" id="1247936"/>
    <lineage>
        <taxon>Bacteria</taxon>
        <taxon>Pseudomonadati</taxon>
        <taxon>Pseudomonadota</taxon>
        <taxon>Betaproteobacteria</taxon>
        <taxon>Burkholderiales</taxon>
        <taxon>Burkholderiaceae</taxon>
        <taxon>Paraburkholderia</taxon>
    </lineage>
</organism>
<sequence>MRRYGSGRATQRADDRDLFSRCGNDTIEASNHRSKTMSLARNECRRRTGLTIFDPEGILR</sequence>